<comment type="similarity">
    <text evidence="2">Belongs to the IL-17 family.</text>
</comment>
<reference evidence="6" key="1">
    <citation type="journal article" date="2023" name="PLoS Negl. Trop. Dis.">
        <title>A genome sequence for Biomphalaria pfeifferi, the major vector snail for the human-infecting parasite Schistosoma mansoni.</title>
        <authorList>
            <person name="Bu L."/>
            <person name="Lu L."/>
            <person name="Laidemitt M.R."/>
            <person name="Zhang S.M."/>
            <person name="Mutuku M."/>
            <person name="Mkoji G."/>
            <person name="Steinauer M."/>
            <person name="Loker E.S."/>
        </authorList>
    </citation>
    <scope>NUCLEOTIDE SEQUENCE</scope>
    <source>
        <strain evidence="6">KasaAsao</strain>
    </source>
</reference>
<evidence type="ECO:0000256" key="4">
    <source>
        <dbReference type="ARBA" id="ARBA00022729"/>
    </source>
</evidence>
<keyword evidence="3" id="KW-0964">Secreted</keyword>
<organism evidence="6 7">
    <name type="scientific">Biomphalaria pfeifferi</name>
    <name type="common">Bloodfluke planorb</name>
    <name type="synonym">Freshwater snail</name>
    <dbReference type="NCBI Taxonomy" id="112525"/>
    <lineage>
        <taxon>Eukaryota</taxon>
        <taxon>Metazoa</taxon>
        <taxon>Spiralia</taxon>
        <taxon>Lophotrochozoa</taxon>
        <taxon>Mollusca</taxon>
        <taxon>Gastropoda</taxon>
        <taxon>Heterobranchia</taxon>
        <taxon>Euthyneura</taxon>
        <taxon>Panpulmonata</taxon>
        <taxon>Hygrophila</taxon>
        <taxon>Lymnaeoidea</taxon>
        <taxon>Planorbidae</taxon>
        <taxon>Biomphalaria</taxon>
    </lineage>
</organism>
<comment type="caution">
    <text evidence="6">The sequence shown here is derived from an EMBL/GenBank/DDBJ whole genome shotgun (WGS) entry which is preliminary data.</text>
</comment>
<dbReference type="InterPro" id="IPR029034">
    <property type="entry name" value="Cystine-knot_cytokine"/>
</dbReference>
<evidence type="ECO:0000313" key="6">
    <source>
        <dbReference type="EMBL" id="KAK0049364.1"/>
    </source>
</evidence>
<dbReference type="SUPFAM" id="SSF57501">
    <property type="entry name" value="Cystine-knot cytokines"/>
    <property type="match status" value="1"/>
</dbReference>
<dbReference type="GO" id="GO:0005576">
    <property type="term" value="C:extracellular region"/>
    <property type="evidence" value="ECO:0007669"/>
    <property type="project" value="UniProtKB-SubCell"/>
</dbReference>
<proteinExistence type="inferred from homology"/>
<evidence type="ECO:0000313" key="7">
    <source>
        <dbReference type="Proteomes" id="UP001233172"/>
    </source>
</evidence>
<keyword evidence="7" id="KW-1185">Reference proteome</keyword>
<gene>
    <name evidence="6" type="ORF">Bpfe_021252</name>
</gene>
<dbReference type="EMBL" id="JASAOG010000127">
    <property type="protein sequence ID" value="KAK0049364.1"/>
    <property type="molecule type" value="Genomic_DNA"/>
</dbReference>
<feature type="chain" id="PRO_5042150481" evidence="5">
    <location>
        <begin position="30"/>
        <end position="177"/>
    </location>
</feature>
<name>A0AAD8B7I8_BIOPF</name>
<protein>
    <submittedName>
        <fullName evidence="6">Uncharacterized protein</fullName>
    </submittedName>
</protein>
<dbReference type="AlphaFoldDB" id="A0AAD8B7I8"/>
<feature type="signal peptide" evidence="5">
    <location>
        <begin position="1"/>
        <end position="29"/>
    </location>
</feature>
<feature type="non-terminal residue" evidence="6">
    <location>
        <position position="1"/>
    </location>
</feature>
<dbReference type="Pfam" id="PF06083">
    <property type="entry name" value="IL17"/>
    <property type="match status" value="1"/>
</dbReference>
<dbReference type="Gene3D" id="2.10.90.10">
    <property type="entry name" value="Cystine-knot cytokines"/>
    <property type="match status" value="1"/>
</dbReference>
<accession>A0AAD8B7I8</accession>
<comment type="subcellular location">
    <subcellularLocation>
        <location evidence="1">Secreted</location>
    </subcellularLocation>
</comment>
<evidence type="ECO:0000256" key="1">
    <source>
        <dbReference type="ARBA" id="ARBA00004613"/>
    </source>
</evidence>
<dbReference type="GO" id="GO:0005125">
    <property type="term" value="F:cytokine activity"/>
    <property type="evidence" value="ECO:0007669"/>
    <property type="project" value="InterPro"/>
</dbReference>
<evidence type="ECO:0000256" key="3">
    <source>
        <dbReference type="ARBA" id="ARBA00022525"/>
    </source>
</evidence>
<dbReference type="Proteomes" id="UP001233172">
    <property type="component" value="Unassembled WGS sequence"/>
</dbReference>
<reference evidence="6" key="2">
    <citation type="submission" date="2023-04" db="EMBL/GenBank/DDBJ databases">
        <authorList>
            <person name="Bu L."/>
            <person name="Lu L."/>
            <person name="Laidemitt M.R."/>
            <person name="Zhang S.M."/>
            <person name="Mutuku M."/>
            <person name="Mkoji G."/>
            <person name="Steinauer M."/>
            <person name="Loker E.S."/>
        </authorList>
    </citation>
    <scope>NUCLEOTIDE SEQUENCE</scope>
    <source>
        <strain evidence="6">KasaAsao</strain>
        <tissue evidence="6">Whole Snail</tissue>
    </source>
</reference>
<evidence type="ECO:0000256" key="5">
    <source>
        <dbReference type="SAM" id="SignalP"/>
    </source>
</evidence>
<keyword evidence="4 5" id="KW-0732">Signal</keyword>
<dbReference type="InterPro" id="IPR010345">
    <property type="entry name" value="IL-17_fam"/>
</dbReference>
<sequence>NSVCCVTQKELFNVVTVLLLTTYCMSTSANHCMEPSDVELLAFYKTLREGRFDSSAVTQKLQEKSTTTHIIPINGKATSKQNMVLCQCNTKDEINFDPLRVPKAIPLSSCDKMNQQKFPAKPDSNRTYHAECKDVHHEMFVYRRGHCHQNIYQYTLQKERIKVGCSCFIRPNFDSSN</sequence>
<evidence type="ECO:0000256" key="2">
    <source>
        <dbReference type="ARBA" id="ARBA00007236"/>
    </source>
</evidence>